<organism evidence="1 2">
    <name type="scientific">Mycena albidolilacea</name>
    <dbReference type="NCBI Taxonomy" id="1033008"/>
    <lineage>
        <taxon>Eukaryota</taxon>
        <taxon>Fungi</taxon>
        <taxon>Dikarya</taxon>
        <taxon>Basidiomycota</taxon>
        <taxon>Agaricomycotina</taxon>
        <taxon>Agaricomycetes</taxon>
        <taxon>Agaricomycetidae</taxon>
        <taxon>Agaricales</taxon>
        <taxon>Marasmiineae</taxon>
        <taxon>Mycenaceae</taxon>
        <taxon>Mycena</taxon>
    </lineage>
</organism>
<accession>A0AAD7AKT6</accession>
<sequence length="468" mass="52034">MVMVKYRERRSVRYIELSQHPSLGVLAAQADLVHRPNTATFMLRTGNIFGSLYFLFRRLAVGQPVFYVTREAVFYFSSYGVQTCQGPVGRGPQTSKALQESWVLIDVNRGPFAPSSVYRQARCVVWTSSHHEDRRIGFHKTFGAEPWYMKPWSSKEIAALACPLKQGELLEIDRGTVLQKIKTGGPVARALFGGGFTNTNTTIRNDLKSSFHCRDSSFADQAFFMRPLVRVNPESGQLSLQRTDYQAEFLSSFIAAETIDLAVRNFDTSKVHLADPLGAGSTHGVAATLFEGLIHRAFKHGGELPSGFGGGKVAQYCRLLGRADQFVCLPTPTQKRPLYLQPPQCPSFAPVDAILVTQSVLGFMQSSPPEPHSGAFARMLAIMLKLTGVLGYIKQVLYCLVGTDVERVQSRVKGTRRMLVKLQKLNIDQLCDELGLPIAIEVASKGLLRKFKVVGYTFHPEYGLEEFE</sequence>
<dbReference type="AlphaFoldDB" id="A0AAD7AKT6"/>
<proteinExistence type="predicted"/>
<reference evidence="1" key="1">
    <citation type="submission" date="2023-03" db="EMBL/GenBank/DDBJ databases">
        <title>Massive genome expansion in bonnet fungi (Mycena s.s.) driven by repeated elements and novel gene families across ecological guilds.</title>
        <authorList>
            <consortium name="Lawrence Berkeley National Laboratory"/>
            <person name="Harder C.B."/>
            <person name="Miyauchi S."/>
            <person name="Viragh M."/>
            <person name="Kuo A."/>
            <person name="Thoen E."/>
            <person name="Andreopoulos B."/>
            <person name="Lu D."/>
            <person name="Skrede I."/>
            <person name="Drula E."/>
            <person name="Henrissat B."/>
            <person name="Morin E."/>
            <person name="Kohler A."/>
            <person name="Barry K."/>
            <person name="LaButti K."/>
            <person name="Morin E."/>
            <person name="Salamov A."/>
            <person name="Lipzen A."/>
            <person name="Mereny Z."/>
            <person name="Hegedus B."/>
            <person name="Baldrian P."/>
            <person name="Stursova M."/>
            <person name="Weitz H."/>
            <person name="Taylor A."/>
            <person name="Grigoriev I.V."/>
            <person name="Nagy L.G."/>
            <person name="Martin F."/>
            <person name="Kauserud H."/>
        </authorList>
    </citation>
    <scope>NUCLEOTIDE SEQUENCE</scope>
    <source>
        <strain evidence="1">CBHHK002</strain>
    </source>
</reference>
<protein>
    <submittedName>
        <fullName evidence="1">Uncharacterized protein</fullName>
    </submittedName>
</protein>
<gene>
    <name evidence="1" type="ORF">DFH08DRAFT_931398</name>
</gene>
<dbReference type="EMBL" id="JARIHO010000005">
    <property type="protein sequence ID" value="KAJ7361218.1"/>
    <property type="molecule type" value="Genomic_DNA"/>
</dbReference>
<keyword evidence="2" id="KW-1185">Reference proteome</keyword>
<name>A0AAD7AKT6_9AGAR</name>
<evidence type="ECO:0000313" key="1">
    <source>
        <dbReference type="EMBL" id="KAJ7361218.1"/>
    </source>
</evidence>
<comment type="caution">
    <text evidence="1">The sequence shown here is derived from an EMBL/GenBank/DDBJ whole genome shotgun (WGS) entry which is preliminary data.</text>
</comment>
<dbReference type="Proteomes" id="UP001218218">
    <property type="component" value="Unassembled WGS sequence"/>
</dbReference>
<evidence type="ECO:0000313" key="2">
    <source>
        <dbReference type="Proteomes" id="UP001218218"/>
    </source>
</evidence>